<sequence length="315" mass="34275">MPVPFEPLHLLIADTALPPGTPAPSLPELPPLPKLQALLARMRLQTTLEVDEDSPATPFEQALARAHGLPGAPGRVAWAAFETGTVGTPCAWLRPCHWQVGMDQVSLLEPSELALSEAESRALLAALQPLLQDDGLTLRYLAPDRWLAQGELLRDLGTASMARALQQPLTRELLTVAPDPAQGARLRRLQGELEMLLYLQPVNDAREAARRYPVNAVWIEGAGALDAPVPIRPNVRTDTRLQTPPASTADYLRAWQAIDAEALAPLLAAQRTGAKVELTLCGARRALTLTTVRGLLPGFMNKMHPLRLSHLRNQL</sequence>
<evidence type="ECO:0008006" key="3">
    <source>
        <dbReference type="Google" id="ProtNLM"/>
    </source>
</evidence>
<name>A0ABV6PTJ3_9BURK</name>
<comment type="caution">
    <text evidence="1">The sequence shown here is derived from an EMBL/GenBank/DDBJ whole genome shotgun (WGS) entry which is preliminary data.</text>
</comment>
<reference evidence="1 2" key="1">
    <citation type="submission" date="2024-09" db="EMBL/GenBank/DDBJ databases">
        <authorList>
            <person name="Sun Q."/>
            <person name="Mori K."/>
        </authorList>
    </citation>
    <scope>NUCLEOTIDE SEQUENCE [LARGE SCALE GENOMIC DNA]</scope>
    <source>
        <strain evidence="1 2">NCAIM B.02336</strain>
    </source>
</reference>
<evidence type="ECO:0000313" key="1">
    <source>
        <dbReference type="EMBL" id="MFC0593135.1"/>
    </source>
</evidence>
<organism evidence="1 2">
    <name type="scientific">Ottowia pentelensis</name>
    <dbReference type="NCBI Taxonomy" id="511108"/>
    <lineage>
        <taxon>Bacteria</taxon>
        <taxon>Pseudomonadati</taxon>
        <taxon>Pseudomonadota</taxon>
        <taxon>Betaproteobacteria</taxon>
        <taxon>Burkholderiales</taxon>
        <taxon>Comamonadaceae</taxon>
        <taxon>Ottowia</taxon>
    </lineage>
</organism>
<protein>
    <recommendedName>
        <fullName evidence="3">Phosphoglycerate mutase</fullName>
    </recommendedName>
</protein>
<dbReference type="Proteomes" id="UP001589834">
    <property type="component" value="Unassembled WGS sequence"/>
</dbReference>
<keyword evidence="2" id="KW-1185">Reference proteome</keyword>
<evidence type="ECO:0000313" key="2">
    <source>
        <dbReference type="Proteomes" id="UP001589834"/>
    </source>
</evidence>
<dbReference type="RefSeq" id="WP_377483096.1">
    <property type="nucleotide sequence ID" value="NZ_JBHLTN010000021.1"/>
</dbReference>
<proteinExistence type="predicted"/>
<accession>A0ABV6PTJ3</accession>
<gene>
    <name evidence="1" type="ORF">ACFFGG_11250</name>
</gene>
<dbReference type="EMBL" id="JBHLTN010000021">
    <property type="protein sequence ID" value="MFC0593135.1"/>
    <property type="molecule type" value="Genomic_DNA"/>
</dbReference>